<gene>
    <name evidence="4" type="primary">msrA</name>
    <name evidence="6" type="ORF">PIN31115_03362</name>
</gene>
<comment type="catalytic activity">
    <reaction evidence="3 4">
        <text>[thioredoxin]-disulfide + L-methionine + H2O = L-methionine (S)-S-oxide + [thioredoxin]-dithiol</text>
        <dbReference type="Rhea" id="RHEA:19993"/>
        <dbReference type="Rhea" id="RHEA-COMP:10698"/>
        <dbReference type="Rhea" id="RHEA-COMP:10700"/>
        <dbReference type="ChEBI" id="CHEBI:15377"/>
        <dbReference type="ChEBI" id="CHEBI:29950"/>
        <dbReference type="ChEBI" id="CHEBI:50058"/>
        <dbReference type="ChEBI" id="CHEBI:57844"/>
        <dbReference type="ChEBI" id="CHEBI:58772"/>
        <dbReference type="EC" id="1.8.4.11"/>
    </reaction>
</comment>
<dbReference type="EMBL" id="CABPSI010000003">
    <property type="protein sequence ID" value="VVE25448.1"/>
    <property type="molecule type" value="Genomic_DNA"/>
</dbReference>
<dbReference type="HAMAP" id="MF_01401">
    <property type="entry name" value="MsrA"/>
    <property type="match status" value="1"/>
</dbReference>
<dbReference type="SUPFAM" id="SSF55068">
    <property type="entry name" value="Peptide methionine sulfoxide reductase"/>
    <property type="match status" value="1"/>
</dbReference>
<dbReference type="GO" id="GO:0008113">
    <property type="term" value="F:peptide-methionine (S)-S-oxide reductase activity"/>
    <property type="evidence" value="ECO:0007669"/>
    <property type="project" value="UniProtKB-UniRule"/>
</dbReference>
<dbReference type="GO" id="GO:0033744">
    <property type="term" value="F:L-methionine:thioredoxin-disulfide S-oxidoreductase activity"/>
    <property type="evidence" value="ECO:0007669"/>
    <property type="project" value="RHEA"/>
</dbReference>
<dbReference type="Proteomes" id="UP000333828">
    <property type="component" value="Unassembled WGS sequence"/>
</dbReference>
<dbReference type="Gene3D" id="3.30.1060.10">
    <property type="entry name" value="Peptide methionine sulphoxide reductase MsrA"/>
    <property type="match status" value="1"/>
</dbReference>
<feature type="domain" description="Peptide methionine sulphoxide reductase MsrA" evidence="5">
    <location>
        <begin position="16"/>
        <end position="167"/>
    </location>
</feature>
<comment type="catalytic activity">
    <reaction evidence="2 4">
        <text>L-methionyl-[protein] + [thioredoxin]-disulfide + H2O = L-methionyl-(S)-S-oxide-[protein] + [thioredoxin]-dithiol</text>
        <dbReference type="Rhea" id="RHEA:14217"/>
        <dbReference type="Rhea" id="RHEA-COMP:10698"/>
        <dbReference type="Rhea" id="RHEA-COMP:10700"/>
        <dbReference type="Rhea" id="RHEA-COMP:12313"/>
        <dbReference type="Rhea" id="RHEA-COMP:12315"/>
        <dbReference type="ChEBI" id="CHEBI:15377"/>
        <dbReference type="ChEBI" id="CHEBI:16044"/>
        <dbReference type="ChEBI" id="CHEBI:29950"/>
        <dbReference type="ChEBI" id="CHEBI:44120"/>
        <dbReference type="ChEBI" id="CHEBI:50058"/>
        <dbReference type="EC" id="1.8.4.11"/>
    </reaction>
</comment>
<protein>
    <recommendedName>
        <fullName evidence="4">Peptide methionine sulfoxide reductase MsrA</fullName>
        <shortName evidence="4">Protein-methionine-S-oxide reductase</shortName>
        <ecNumber evidence="4">1.8.4.11</ecNumber>
    </recommendedName>
    <alternativeName>
        <fullName evidence="4">Peptide-methionine (S)-S-oxide reductase</fullName>
        <shortName evidence="4">Peptide Met(O) reductase</shortName>
    </alternativeName>
</protein>
<dbReference type="Pfam" id="PF01625">
    <property type="entry name" value="PMSR"/>
    <property type="match status" value="1"/>
</dbReference>
<dbReference type="PANTHER" id="PTHR43774">
    <property type="entry name" value="PEPTIDE METHIONINE SULFOXIDE REDUCTASE"/>
    <property type="match status" value="1"/>
</dbReference>
<comment type="similarity">
    <text evidence="4">Belongs to the MsrA Met sulfoxide reductase family.</text>
</comment>
<dbReference type="InterPro" id="IPR002569">
    <property type="entry name" value="Met_Sox_Rdtase_MsrA_dom"/>
</dbReference>
<dbReference type="PANTHER" id="PTHR43774:SF1">
    <property type="entry name" value="PEPTIDE METHIONINE SULFOXIDE REDUCTASE MSRA 2"/>
    <property type="match status" value="1"/>
</dbReference>
<keyword evidence="1 4" id="KW-0560">Oxidoreductase</keyword>
<reference evidence="6 7" key="1">
    <citation type="submission" date="2019-08" db="EMBL/GenBank/DDBJ databases">
        <authorList>
            <person name="Peeters C."/>
        </authorList>
    </citation>
    <scope>NUCLEOTIDE SEQUENCE [LARGE SCALE GENOMIC DNA]</scope>
    <source>
        <strain evidence="6 7">LMG 31115</strain>
    </source>
</reference>
<dbReference type="EC" id="1.8.4.11" evidence="4"/>
<dbReference type="NCBIfam" id="TIGR00401">
    <property type="entry name" value="msrA"/>
    <property type="match status" value="1"/>
</dbReference>
<organism evidence="6 7">
    <name type="scientific">Pandoraea iniqua</name>
    <dbReference type="NCBI Taxonomy" id="2508288"/>
    <lineage>
        <taxon>Bacteria</taxon>
        <taxon>Pseudomonadati</taxon>
        <taxon>Pseudomonadota</taxon>
        <taxon>Betaproteobacteria</taxon>
        <taxon>Burkholderiales</taxon>
        <taxon>Burkholderiaceae</taxon>
        <taxon>Pandoraea</taxon>
    </lineage>
</organism>
<evidence type="ECO:0000256" key="3">
    <source>
        <dbReference type="ARBA" id="ARBA00048782"/>
    </source>
</evidence>
<name>A0A5E4WL82_9BURK</name>
<keyword evidence="7" id="KW-1185">Reference proteome</keyword>
<evidence type="ECO:0000259" key="5">
    <source>
        <dbReference type="Pfam" id="PF01625"/>
    </source>
</evidence>
<evidence type="ECO:0000256" key="2">
    <source>
        <dbReference type="ARBA" id="ARBA00047806"/>
    </source>
</evidence>
<evidence type="ECO:0000313" key="7">
    <source>
        <dbReference type="Proteomes" id="UP000333828"/>
    </source>
</evidence>
<accession>A0A5E4WL82</accession>
<evidence type="ECO:0000256" key="1">
    <source>
        <dbReference type="ARBA" id="ARBA00023002"/>
    </source>
</evidence>
<evidence type="ECO:0000313" key="6">
    <source>
        <dbReference type="EMBL" id="VVE25448.1"/>
    </source>
</evidence>
<proteinExistence type="inferred from homology"/>
<evidence type="ECO:0000256" key="4">
    <source>
        <dbReference type="HAMAP-Rule" id="MF_01401"/>
    </source>
</evidence>
<dbReference type="InterPro" id="IPR036509">
    <property type="entry name" value="Met_Sox_Rdtase_MsrA_sf"/>
</dbReference>
<dbReference type="RefSeq" id="WP_150684967.1">
    <property type="nucleotide sequence ID" value="NZ_CABPSF010000007.1"/>
</dbReference>
<dbReference type="AlphaFoldDB" id="A0A5E4WL82"/>
<sequence>MTEQTNSPNDANTEVATLAGGCFWCLEACYQQLDGVKRVVSGYEGGQVDNPSYEQVCEGDTGHAEVVRLTYDPDIVSYEELLIVFFSIHDPTTLNRQGNDVGTQYRSAIFYHDEKQKQVAEHLIAELMAEMTYPAPIVTQVVPEETFWPAEAYHQNYFVQHPDQGYCAYVVAPKLKKFREKFSRRLKAA</sequence>
<feature type="active site" evidence="4">
    <location>
        <position position="22"/>
    </location>
</feature>
<comment type="function">
    <text evidence="4">Has an important function as a repair enzyme for proteins that have been inactivated by oxidation. Catalyzes the reversible oxidation-reduction of methionine sulfoxide in proteins to methionine.</text>
</comment>